<accession>A0ABZ2TIV6</accession>
<dbReference type="InterPro" id="IPR002347">
    <property type="entry name" value="SDR_fam"/>
</dbReference>
<evidence type="ECO:0000256" key="1">
    <source>
        <dbReference type="ARBA" id="ARBA00006484"/>
    </source>
</evidence>
<dbReference type="EMBL" id="CP146606">
    <property type="protein sequence ID" value="WYK19591.1"/>
    <property type="molecule type" value="Genomic_DNA"/>
</dbReference>
<dbReference type="InterPro" id="IPR036291">
    <property type="entry name" value="NAD(P)-bd_dom_sf"/>
</dbReference>
<dbReference type="PANTHER" id="PTHR43639">
    <property type="entry name" value="OXIDOREDUCTASE, SHORT-CHAIN DEHYDROGENASE/REDUCTASE FAMILY (AFU_ORTHOLOGUE AFUA_5G02870)"/>
    <property type="match status" value="1"/>
</dbReference>
<dbReference type="RefSeq" id="WP_317056291.1">
    <property type="nucleotide sequence ID" value="NZ_CP146606.1"/>
</dbReference>
<dbReference type="Gene3D" id="3.40.50.720">
    <property type="entry name" value="NAD(P)-binding Rossmann-like Domain"/>
    <property type="match status" value="1"/>
</dbReference>
<dbReference type="PROSITE" id="PS00061">
    <property type="entry name" value="ADH_SHORT"/>
    <property type="match status" value="1"/>
</dbReference>
<keyword evidence="2" id="KW-0560">Oxidoreductase</keyword>
<gene>
    <name evidence="3" type="ORF">RZS32_006945</name>
</gene>
<dbReference type="PRINTS" id="PR00081">
    <property type="entry name" value="GDHRDH"/>
</dbReference>
<dbReference type="Proteomes" id="UP001281305">
    <property type="component" value="Chromosome"/>
</dbReference>
<dbReference type="PRINTS" id="PR00080">
    <property type="entry name" value="SDRFAMILY"/>
</dbReference>
<dbReference type="InterPro" id="IPR020904">
    <property type="entry name" value="Sc_DH/Rdtase_CS"/>
</dbReference>
<comment type="similarity">
    <text evidence="1">Belongs to the short-chain dehydrogenases/reductases (SDR) family.</text>
</comment>
<name>A0ABZ2TIV6_9RHOB</name>
<dbReference type="NCBIfam" id="NF006597">
    <property type="entry name" value="PRK09134.1"/>
    <property type="match status" value="1"/>
</dbReference>
<protein>
    <submittedName>
        <fullName evidence="3">SDR family oxidoreductase</fullName>
    </submittedName>
</protein>
<evidence type="ECO:0000256" key="2">
    <source>
        <dbReference type="ARBA" id="ARBA00023002"/>
    </source>
</evidence>
<dbReference type="Pfam" id="PF13561">
    <property type="entry name" value="adh_short_C2"/>
    <property type="match status" value="1"/>
</dbReference>
<evidence type="ECO:0000313" key="4">
    <source>
        <dbReference type="Proteomes" id="UP001281305"/>
    </source>
</evidence>
<dbReference type="PANTHER" id="PTHR43639:SF1">
    <property type="entry name" value="SHORT-CHAIN DEHYDROGENASE_REDUCTASE FAMILY PROTEIN"/>
    <property type="match status" value="1"/>
</dbReference>
<dbReference type="SUPFAM" id="SSF51735">
    <property type="entry name" value="NAD(P)-binding Rossmann-fold domains"/>
    <property type="match status" value="1"/>
</dbReference>
<reference evidence="3 4" key="1">
    <citation type="submission" date="2024-02" db="EMBL/GenBank/DDBJ databases">
        <title>Roseovarius strain W115 nov., isolated from a marine algae.</title>
        <authorList>
            <person name="Lee M.W."/>
            <person name="Lee J.K."/>
            <person name="Kim J.M."/>
            <person name="Choi D.G."/>
            <person name="Baek J.H."/>
            <person name="Bayburt H."/>
            <person name="Jung J.J."/>
            <person name="Han D.M."/>
            <person name="Jeon C.O."/>
        </authorList>
    </citation>
    <scope>NUCLEOTIDE SEQUENCE [LARGE SCALE GENOMIC DNA]</scope>
    <source>
        <strain evidence="3 4">W115</strain>
    </source>
</reference>
<sequence length="265" mass="28297">MAKTSPKRALVTGAGKRVGREMALYLGRRGFDVAVHYATSSAGADEVVKEIRSMDQTAAALQANLLDEGAVQSLVPSAVAALGGPLTLLVNNASIFEQDTYETATRHSWDMHIESNLRAPFVLTQALASQIPDPVMDDMNEPVAQGLVVNMIDQRVRKLTPDFASYTIAKMGLWAMTRTAAQALAPRVRVNGIGPGPTLQSTEQTSEQFAKQRARTVLKRGASPADITAALGYFIDAPAITGQLLCVDGGQHLAWQTPDVVGVDL</sequence>
<evidence type="ECO:0000313" key="3">
    <source>
        <dbReference type="EMBL" id="WYK19591.1"/>
    </source>
</evidence>
<keyword evidence="4" id="KW-1185">Reference proteome</keyword>
<organism evidence="3 4">
    <name type="scientific">Roseovarius rhodophyticola</name>
    <dbReference type="NCBI Taxonomy" id="3080827"/>
    <lineage>
        <taxon>Bacteria</taxon>
        <taxon>Pseudomonadati</taxon>
        <taxon>Pseudomonadota</taxon>
        <taxon>Alphaproteobacteria</taxon>
        <taxon>Rhodobacterales</taxon>
        <taxon>Roseobacteraceae</taxon>
        <taxon>Roseovarius</taxon>
    </lineage>
</organism>
<proteinExistence type="inferred from homology"/>